<gene>
    <name evidence="6" type="ORF">GPJ59_26780</name>
</gene>
<sequence length="348" mass="35093">MAHDTALDTALDTSLDTAPGSTRHSAHGTARATARDTLPSARPAVRPGTAPRGIHVPLVTPFSASGEVAADALEALAHEVLDAGAAGIVALGTTAEAAALDAAERERVTDVCARVCAERGALLTVGAGSADTRASEAALRALERRPEAGAALVAVPSFVRPSAAGVLAHFERLAAASPVPLIVYHIPYRTGLPLDAPALRALAELPGVTGMKYAGGGIDQEAMALLGDLPDGFALLAGDDVYASPLLALGAAGGILASAHLATARFVELAAAWGAGDVRRARALGHALAKVSAAVFAEPNPVVVKGVLHAQGRIPTPDVRLPLLPAGRASVETALARLEELSDSHPLG</sequence>
<proteinExistence type="inferred from homology"/>
<evidence type="ECO:0000313" key="7">
    <source>
        <dbReference type="Proteomes" id="UP000812013"/>
    </source>
</evidence>
<dbReference type="PRINTS" id="PR00146">
    <property type="entry name" value="DHPICSNTHASE"/>
</dbReference>
<name>A0ABS6ZCB0_9ACTN</name>
<keyword evidence="7" id="KW-1185">Reference proteome</keyword>
<comment type="similarity">
    <text evidence="1 4">Belongs to the DapA family.</text>
</comment>
<keyword evidence="3" id="KW-0704">Schiff base</keyword>
<dbReference type="Proteomes" id="UP000812013">
    <property type="component" value="Unassembled WGS sequence"/>
</dbReference>
<dbReference type="Pfam" id="PF00701">
    <property type="entry name" value="DHDPS"/>
    <property type="match status" value="1"/>
</dbReference>
<dbReference type="InterPro" id="IPR020625">
    <property type="entry name" value="Schiff_base-form_aldolases_AS"/>
</dbReference>
<evidence type="ECO:0000256" key="4">
    <source>
        <dbReference type="PIRNR" id="PIRNR001365"/>
    </source>
</evidence>
<dbReference type="InterPro" id="IPR013785">
    <property type="entry name" value="Aldolase_TIM"/>
</dbReference>
<protein>
    <submittedName>
        <fullName evidence="6">4-hydroxy-tetrahydrodipicolinate synthase</fullName>
    </submittedName>
</protein>
<evidence type="ECO:0000256" key="3">
    <source>
        <dbReference type="ARBA" id="ARBA00023270"/>
    </source>
</evidence>
<evidence type="ECO:0000256" key="5">
    <source>
        <dbReference type="SAM" id="MobiDB-lite"/>
    </source>
</evidence>
<dbReference type="PROSITE" id="PS00666">
    <property type="entry name" value="DHDPS_2"/>
    <property type="match status" value="1"/>
</dbReference>
<dbReference type="SMART" id="SM01130">
    <property type="entry name" value="DHDPS"/>
    <property type="match status" value="1"/>
</dbReference>
<evidence type="ECO:0000256" key="2">
    <source>
        <dbReference type="ARBA" id="ARBA00023239"/>
    </source>
</evidence>
<dbReference type="PIRSF" id="PIRSF001365">
    <property type="entry name" value="DHDPS"/>
    <property type="match status" value="1"/>
</dbReference>
<feature type="region of interest" description="Disordered" evidence="5">
    <location>
        <begin position="1"/>
        <end position="53"/>
    </location>
</feature>
<organism evidence="6 7">
    <name type="scientific">Streptomyces bambusae</name>
    <dbReference type="NCBI Taxonomy" id="1550616"/>
    <lineage>
        <taxon>Bacteria</taxon>
        <taxon>Bacillati</taxon>
        <taxon>Actinomycetota</taxon>
        <taxon>Actinomycetes</taxon>
        <taxon>Kitasatosporales</taxon>
        <taxon>Streptomycetaceae</taxon>
        <taxon>Streptomyces</taxon>
    </lineage>
</organism>
<dbReference type="RefSeq" id="WP_219670285.1">
    <property type="nucleotide sequence ID" value="NZ_WTFF01000246.1"/>
</dbReference>
<feature type="compositionally biased region" description="Polar residues" evidence="5">
    <location>
        <begin position="11"/>
        <end position="23"/>
    </location>
</feature>
<evidence type="ECO:0000256" key="1">
    <source>
        <dbReference type="ARBA" id="ARBA00007592"/>
    </source>
</evidence>
<dbReference type="EMBL" id="WTFF01000246">
    <property type="protein sequence ID" value="MBW5485382.1"/>
    <property type="molecule type" value="Genomic_DNA"/>
</dbReference>
<keyword evidence="2 4" id="KW-0456">Lyase</keyword>
<dbReference type="SUPFAM" id="SSF51569">
    <property type="entry name" value="Aldolase"/>
    <property type="match status" value="1"/>
</dbReference>
<evidence type="ECO:0000313" key="6">
    <source>
        <dbReference type="EMBL" id="MBW5485382.1"/>
    </source>
</evidence>
<reference evidence="6 7" key="1">
    <citation type="submission" date="2019-12" db="EMBL/GenBank/DDBJ databases">
        <title>Genome sequence of Streptomyces bambusae.</title>
        <authorList>
            <person name="Bansal K."/>
            <person name="Choksket S."/>
            <person name="Korpole S."/>
            <person name="Patil P.B."/>
        </authorList>
    </citation>
    <scope>NUCLEOTIDE SEQUENCE [LARGE SCALE GENOMIC DNA]</scope>
    <source>
        <strain evidence="6 7">SK60</strain>
    </source>
</reference>
<dbReference type="PANTHER" id="PTHR12128:SF66">
    <property type="entry name" value="4-HYDROXY-2-OXOGLUTARATE ALDOLASE, MITOCHONDRIAL"/>
    <property type="match status" value="1"/>
</dbReference>
<dbReference type="InterPro" id="IPR002220">
    <property type="entry name" value="DapA-like"/>
</dbReference>
<accession>A0ABS6ZCB0</accession>
<dbReference type="PANTHER" id="PTHR12128">
    <property type="entry name" value="DIHYDRODIPICOLINATE SYNTHASE"/>
    <property type="match status" value="1"/>
</dbReference>
<comment type="caution">
    <text evidence="6">The sequence shown here is derived from an EMBL/GenBank/DDBJ whole genome shotgun (WGS) entry which is preliminary data.</text>
</comment>
<dbReference type="Gene3D" id="3.20.20.70">
    <property type="entry name" value="Aldolase class I"/>
    <property type="match status" value="1"/>
</dbReference>